<dbReference type="GO" id="GO:0005198">
    <property type="term" value="F:structural molecule activity"/>
    <property type="evidence" value="ECO:0007669"/>
    <property type="project" value="UniProtKB-UniRule"/>
</dbReference>
<dbReference type="PANTHER" id="PTHR34653">
    <property type="match status" value="1"/>
</dbReference>
<keyword evidence="6" id="KW-0282">Flagellum</keyword>
<keyword evidence="3 4" id="KW-0975">Bacterial flagellum</keyword>
<evidence type="ECO:0000313" key="7">
    <source>
        <dbReference type="Proteomes" id="UP000541185"/>
    </source>
</evidence>
<dbReference type="EMBL" id="JABBFX010000001">
    <property type="protein sequence ID" value="NML42922.1"/>
    <property type="molecule type" value="Genomic_DNA"/>
</dbReference>
<evidence type="ECO:0000256" key="2">
    <source>
        <dbReference type="ARBA" id="ARBA00009272"/>
    </source>
</evidence>
<evidence type="ECO:0000256" key="3">
    <source>
        <dbReference type="ARBA" id="ARBA00023143"/>
    </source>
</evidence>
<dbReference type="GO" id="GO:0071973">
    <property type="term" value="P:bacterial-type flagellum-dependent cell motility"/>
    <property type="evidence" value="ECO:0007669"/>
    <property type="project" value="InterPro"/>
</dbReference>
<dbReference type="PANTHER" id="PTHR34653:SF1">
    <property type="entry name" value="FLAGELLAR HOOK-BASAL BODY COMPLEX PROTEIN FLIE"/>
    <property type="match status" value="1"/>
</dbReference>
<reference evidence="6 7" key="1">
    <citation type="submission" date="2020-04" db="EMBL/GenBank/DDBJ databases">
        <title>Ramlibacter sp. G-1-2-2 isolated from soil.</title>
        <authorList>
            <person name="Dahal R.H."/>
        </authorList>
    </citation>
    <scope>NUCLEOTIDE SEQUENCE [LARGE SCALE GENOMIC DNA]</scope>
    <source>
        <strain evidence="6 7">G-1-2-2</strain>
    </source>
</reference>
<organism evidence="6 7">
    <name type="scientific">Ramlibacter agri</name>
    <dbReference type="NCBI Taxonomy" id="2728837"/>
    <lineage>
        <taxon>Bacteria</taxon>
        <taxon>Pseudomonadati</taxon>
        <taxon>Pseudomonadota</taxon>
        <taxon>Betaproteobacteria</taxon>
        <taxon>Burkholderiales</taxon>
        <taxon>Comamonadaceae</taxon>
        <taxon>Ramlibacter</taxon>
    </lineage>
</organism>
<dbReference type="PRINTS" id="PR01006">
    <property type="entry name" value="FLGHOOKFLIE"/>
</dbReference>
<dbReference type="Proteomes" id="UP000541185">
    <property type="component" value="Unassembled WGS sequence"/>
</dbReference>
<comment type="subcellular location">
    <subcellularLocation>
        <location evidence="1 4">Bacterial flagellum basal body</location>
    </subcellularLocation>
</comment>
<keyword evidence="7" id="KW-1185">Reference proteome</keyword>
<name>A0A848GZY3_9BURK</name>
<dbReference type="NCBIfam" id="TIGR00205">
    <property type="entry name" value="fliE"/>
    <property type="match status" value="1"/>
</dbReference>
<gene>
    <name evidence="4 6" type="primary">fliE</name>
    <name evidence="6" type="ORF">HHL11_04110</name>
</gene>
<evidence type="ECO:0000313" key="6">
    <source>
        <dbReference type="EMBL" id="NML42922.1"/>
    </source>
</evidence>
<evidence type="ECO:0000256" key="4">
    <source>
        <dbReference type="HAMAP-Rule" id="MF_00724"/>
    </source>
</evidence>
<sequence length="80" mass="8806">MAGPGAGSLSFGRMVSEGLQALDTQLKTSQADLQHLALGEAQNLHEVMIRLEESRIALQLALQVRNRVLEAYQDVMKMQV</sequence>
<evidence type="ECO:0000256" key="5">
    <source>
        <dbReference type="NCBIfam" id="TIGR00205"/>
    </source>
</evidence>
<dbReference type="AlphaFoldDB" id="A0A848GZY3"/>
<dbReference type="GO" id="GO:0009425">
    <property type="term" value="C:bacterial-type flagellum basal body"/>
    <property type="evidence" value="ECO:0007669"/>
    <property type="project" value="UniProtKB-SubCell"/>
</dbReference>
<accession>A0A848GZY3</accession>
<dbReference type="GO" id="GO:0003774">
    <property type="term" value="F:cytoskeletal motor activity"/>
    <property type="evidence" value="ECO:0007669"/>
    <property type="project" value="InterPro"/>
</dbReference>
<evidence type="ECO:0000256" key="1">
    <source>
        <dbReference type="ARBA" id="ARBA00004117"/>
    </source>
</evidence>
<keyword evidence="6" id="KW-0969">Cilium</keyword>
<comment type="caution">
    <text evidence="6">The sequence shown here is derived from an EMBL/GenBank/DDBJ whole genome shotgun (WGS) entry which is preliminary data.</text>
</comment>
<dbReference type="HAMAP" id="MF_00724">
    <property type="entry name" value="FliE"/>
    <property type="match status" value="1"/>
</dbReference>
<proteinExistence type="inferred from homology"/>
<dbReference type="InterPro" id="IPR001624">
    <property type="entry name" value="FliE"/>
</dbReference>
<comment type="similarity">
    <text evidence="2 4">Belongs to the FliE family.</text>
</comment>
<dbReference type="Pfam" id="PF02049">
    <property type="entry name" value="FliE"/>
    <property type="match status" value="1"/>
</dbReference>
<protein>
    <recommendedName>
        <fullName evidence="4 5">Flagellar hook-basal body complex protein FliE</fullName>
    </recommendedName>
</protein>
<keyword evidence="6" id="KW-0966">Cell projection</keyword>